<comment type="cofactor">
    <cofactor evidence="1">
        <name>Mg(2+)</name>
        <dbReference type="ChEBI" id="CHEBI:18420"/>
    </cofactor>
    <cofactor evidence="1">
        <name>Ca(2+)</name>
        <dbReference type="ChEBI" id="CHEBI:29108"/>
    </cofactor>
</comment>
<comment type="similarity">
    <text evidence="1">Belongs to the FAH family.</text>
</comment>
<dbReference type="PANTHER" id="PTHR43069:SF2">
    <property type="entry name" value="FUMARYLACETOACETASE"/>
    <property type="match status" value="1"/>
</dbReference>
<dbReference type="PANTHER" id="PTHR43069">
    <property type="entry name" value="FUMARYLACETOACETASE"/>
    <property type="match status" value="1"/>
</dbReference>
<organism evidence="2 3">
    <name type="scientific">Spinacia oleracea</name>
    <name type="common">Spinach</name>
    <dbReference type="NCBI Taxonomy" id="3562"/>
    <lineage>
        <taxon>Eukaryota</taxon>
        <taxon>Viridiplantae</taxon>
        <taxon>Streptophyta</taxon>
        <taxon>Embryophyta</taxon>
        <taxon>Tracheophyta</taxon>
        <taxon>Spermatophyta</taxon>
        <taxon>Magnoliopsida</taxon>
        <taxon>eudicotyledons</taxon>
        <taxon>Gunneridae</taxon>
        <taxon>Pentapetalae</taxon>
        <taxon>Caryophyllales</taxon>
        <taxon>Chenopodiaceae</taxon>
        <taxon>Chenopodioideae</taxon>
        <taxon>Anserineae</taxon>
        <taxon>Spinacia</taxon>
    </lineage>
</organism>
<dbReference type="EC" id="3.7.1.2" evidence="1"/>
<dbReference type="GO" id="GO:0003824">
    <property type="term" value="F:catalytic activity"/>
    <property type="evidence" value="ECO:0007669"/>
    <property type="project" value="InterPro"/>
</dbReference>
<dbReference type="AlphaFoldDB" id="A0A9R0HX95"/>
<dbReference type="InterPro" id="IPR036663">
    <property type="entry name" value="Fumarylacetoacetase_C_sf"/>
</dbReference>
<evidence type="ECO:0000313" key="2">
    <source>
        <dbReference type="Proteomes" id="UP000813463"/>
    </source>
</evidence>
<comment type="catalytic activity">
    <reaction evidence="1">
        <text>4-fumarylacetoacetate + H2O = acetoacetate + fumarate + H(+)</text>
        <dbReference type="Rhea" id="RHEA:10244"/>
        <dbReference type="ChEBI" id="CHEBI:13705"/>
        <dbReference type="ChEBI" id="CHEBI:15377"/>
        <dbReference type="ChEBI" id="CHEBI:15378"/>
        <dbReference type="ChEBI" id="CHEBI:18034"/>
        <dbReference type="ChEBI" id="CHEBI:29806"/>
        <dbReference type="EC" id="3.7.1.2"/>
    </reaction>
</comment>
<evidence type="ECO:0000313" key="3">
    <source>
        <dbReference type="RefSeq" id="XP_021838687.2"/>
    </source>
</evidence>
<keyword evidence="1" id="KW-0378">Hydrolase</keyword>
<dbReference type="GeneID" id="110778439"/>
<gene>
    <name evidence="3" type="primary">LOC110778439</name>
</gene>
<dbReference type="Proteomes" id="UP000813463">
    <property type="component" value="Chromosome 5"/>
</dbReference>
<dbReference type="SUPFAM" id="SSF52058">
    <property type="entry name" value="L domain-like"/>
    <property type="match status" value="1"/>
</dbReference>
<proteinExistence type="inferred from homology"/>
<keyword evidence="2" id="KW-1185">Reference proteome</keyword>
<accession>A0A9R0HX95</accession>
<reference evidence="3" key="2">
    <citation type="submission" date="2025-08" db="UniProtKB">
        <authorList>
            <consortium name="RefSeq"/>
        </authorList>
    </citation>
    <scope>IDENTIFICATION</scope>
    <source>
        <tissue evidence="3">Leaf</tissue>
    </source>
</reference>
<dbReference type="RefSeq" id="XP_021838687.2">
    <property type="nucleotide sequence ID" value="XM_021982995.2"/>
</dbReference>
<keyword evidence="1" id="KW-0585">Phenylalanine catabolism</keyword>
<dbReference type="SUPFAM" id="SSF56529">
    <property type="entry name" value="FAH"/>
    <property type="match status" value="1"/>
</dbReference>
<name>A0A9R0HX95_SPIOL</name>
<dbReference type="Gene3D" id="3.80.10.10">
    <property type="entry name" value="Ribonuclease Inhibitor"/>
    <property type="match status" value="1"/>
</dbReference>
<keyword evidence="1" id="KW-0106">Calcium</keyword>
<protein>
    <recommendedName>
        <fullName evidence="1">Fumarylacetoacetase</fullName>
        <ecNumber evidence="1">3.7.1.2</ecNumber>
    </recommendedName>
    <alternativeName>
        <fullName evidence="1">Fumarylacetoacetate hydrolase</fullName>
    </alternativeName>
</protein>
<sequence length="103" mass="11646">MNSDCAKLKRLNLVQHLVSLEEIFIYNCPMLRSLPKAFYTLPDLRLLDVRNYANLTYALKEWFSNIQAAVVGPGNELGKPIDVSNASDQIFGLVLMNDWSGSR</sequence>
<dbReference type="InterPro" id="IPR005959">
    <property type="entry name" value="Fumarylacetoacetase"/>
</dbReference>
<keyword evidence="1" id="KW-0479">Metal-binding</keyword>
<dbReference type="InterPro" id="IPR032675">
    <property type="entry name" value="LRR_dom_sf"/>
</dbReference>
<keyword evidence="1" id="KW-0828">Tyrosine catabolism</keyword>
<comment type="pathway">
    <text evidence="1">Amino-acid degradation; L-phenylalanine degradation; acetoacetate and fumarate from L-phenylalanine: step 6/6.</text>
</comment>
<evidence type="ECO:0000256" key="1">
    <source>
        <dbReference type="RuleBase" id="RU366008"/>
    </source>
</evidence>
<reference evidence="2" key="1">
    <citation type="journal article" date="2021" name="Nat. Commun.">
        <title>Genomic analyses provide insights into spinach domestication and the genetic basis of agronomic traits.</title>
        <authorList>
            <person name="Cai X."/>
            <person name="Sun X."/>
            <person name="Xu C."/>
            <person name="Sun H."/>
            <person name="Wang X."/>
            <person name="Ge C."/>
            <person name="Zhang Z."/>
            <person name="Wang Q."/>
            <person name="Fei Z."/>
            <person name="Jiao C."/>
            <person name="Wang Q."/>
        </authorList>
    </citation>
    <scope>NUCLEOTIDE SEQUENCE [LARGE SCALE GENOMIC DNA]</scope>
    <source>
        <strain evidence="2">cv. Varoflay</strain>
    </source>
</reference>
<dbReference type="Gene3D" id="3.90.850.10">
    <property type="entry name" value="Fumarylacetoacetase-like, C-terminal domain"/>
    <property type="match status" value="1"/>
</dbReference>
<keyword evidence="1" id="KW-0460">Magnesium</keyword>